<evidence type="ECO:0000256" key="2">
    <source>
        <dbReference type="ARBA" id="ARBA00022448"/>
    </source>
</evidence>
<evidence type="ECO:0000256" key="6">
    <source>
        <dbReference type="SAM" id="MobiDB-lite"/>
    </source>
</evidence>
<protein>
    <submittedName>
        <fullName evidence="9">Major facilitator superfamily domain-containing protein</fullName>
    </submittedName>
</protein>
<feature type="transmembrane region" description="Helical" evidence="7">
    <location>
        <begin position="141"/>
        <end position="161"/>
    </location>
</feature>
<evidence type="ECO:0000256" key="1">
    <source>
        <dbReference type="ARBA" id="ARBA00004141"/>
    </source>
</evidence>
<evidence type="ECO:0000259" key="8">
    <source>
        <dbReference type="PROSITE" id="PS50850"/>
    </source>
</evidence>
<feature type="transmembrane region" description="Helical" evidence="7">
    <location>
        <begin position="465"/>
        <end position="486"/>
    </location>
</feature>
<keyword evidence="5 7" id="KW-0472">Membrane</keyword>
<feature type="compositionally biased region" description="Low complexity" evidence="6">
    <location>
        <begin position="8"/>
        <end position="19"/>
    </location>
</feature>
<feature type="transmembrane region" description="Helical" evidence="7">
    <location>
        <begin position="239"/>
        <end position="260"/>
    </location>
</feature>
<dbReference type="Proteomes" id="UP000326799">
    <property type="component" value="Unassembled WGS sequence"/>
</dbReference>
<dbReference type="GO" id="GO:0022857">
    <property type="term" value="F:transmembrane transporter activity"/>
    <property type="evidence" value="ECO:0007669"/>
    <property type="project" value="InterPro"/>
</dbReference>
<feature type="transmembrane region" description="Helical" evidence="7">
    <location>
        <begin position="111"/>
        <end position="129"/>
    </location>
</feature>
<dbReference type="Pfam" id="PF07690">
    <property type="entry name" value="MFS_1"/>
    <property type="match status" value="1"/>
</dbReference>
<dbReference type="InterPro" id="IPR036259">
    <property type="entry name" value="MFS_trans_sf"/>
</dbReference>
<accession>A0A5N6F3V3</accession>
<dbReference type="SUPFAM" id="SSF103473">
    <property type="entry name" value="MFS general substrate transporter"/>
    <property type="match status" value="1"/>
</dbReference>
<feature type="region of interest" description="Disordered" evidence="6">
    <location>
        <begin position="1"/>
        <end position="30"/>
    </location>
</feature>
<keyword evidence="4 7" id="KW-1133">Transmembrane helix</keyword>
<feature type="transmembrane region" description="Helical" evidence="7">
    <location>
        <begin position="346"/>
        <end position="367"/>
    </location>
</feature>
<feature type="transmembrane region" description="Helical" evidence="7">
    <location>
        <begin position="41"/>
        <end position="69"/>
    </location>
</feature>
<feature type="domain" description="Major facilitator superfamily (MFS) profile" evidence="8">
    <location>
        <begin position="46"/>
        <end position="534"/>
    </location>
</feature>
<dbReference type="InterPro" id="IPR020846">
    <property type="entry name" value="MFS_dom"/>
</dbReference>
<keyword evidence="3 7" id="KW-0812">Transmembrane</keyword>
<feature type="transmembrane region" description="Helical" evidence="7">
    <location>
        <begin position="373"/>
        <end position="394"/>
    </location>
</feature>
<feature type="transmembrane region" description="Helical" evidence="7">
    <location>
        <begin position="199"/>
        <end position="219"/>
    </location>
</feature>
<evidence type="ECO:0000256" key="4">
    <source>
        <dbReference type="ARBA" id="ARBA00022989"/>
    </source>
</evidence>
<feature type="transmembrane region" description="Helical" evidence="7">
    <location>
        <begin position="312"/>
        <end position="334"/>
    </location>
</feature>
<dbReference type="Gene3D" id="1.20.1250.20">
    <property type="entry name" value="MFS general substrate transporter like domains"/>
    <property type="match status" value="1"/>
</dbReference>
<dbReference type="EMBL" id="ML733405">
    <property type="protein sequence ID" value="KAB8223500.1"/>
    <property type="molecule type" value="Genomic_DNA"/>
</dbReference>
<dbReference type="AlphaFoldDB" id="A0A5N6F3V3"/>
<sequence>MAGKTWRSTHTSESNETSNDATEGNKGIVAPTEHNEYPHGVMLAVVVMALILTVTMVALDMTIVATAIPHITDEFQSLDQVGWYGSAFLMTLAAFQSTWAKLYKYSNLKLAFLLSGVIFEVGSLLCATAPNSDALIIGRAIAGTGAAGMVGGCYIIIAFIAPPHRTPVYIGLLGTIYGTMSVVGPLLGGVFTDKATWRWCFYINLPIGVPALVIIGLVFRPPAHAKPTAVSWREALLQLDLPGAAILIGALICFLLDMQWGGTSKSWGSAEVVCLLVGWGLLTTIFGLVQWYQGERASLVPRILKQRVVAGVSLFTFFLSGANFLFQYYIPIYFQAIAGMGAARSGVSNLPFIVLSSAFSAISGIAITRIGYYTMFLATGSAIFTIGAAFIYTLDIGSPSSHYLGYQVMLGVGLGVALQIPVITAQAFSEPGDIAAATAIVLWFQLMGGTVFVSCAQAVFTNRLLAALSIYAPHVSAETVLAVGAPDLQGHFSEETLQGVLKSYMTGLKAAFILGTVLCGCAFLSVWVAPIKSLKKKATTTMVE</sequence>
<evidence type="ECO:0000313" key="10">
    <source>
        <dbReference type="Proteomes" id="UP000326799"/>
    </source>
</evidence>
<dbReference type="PROSITE" id="PS50850">
    <property type="entry name" value="MFS"/>
    <property type="match status" value="1"/>
</dbReference>
<feature type="transmembrane region" description="Helical" evidence="7">
    <location>
        <begin position="506"/>
        <end position="529"/>
    </location>
</feature>
<reference evidence="9 10" key="1">
    <citation type="submission" date="2019-04" db="EMBL/GenBank/DDBJ databases">
        <title>Fungal friends and foes A comparative genomics study of 23 Aspergillus species from section Flavi.</title>
        <authorList>
            <consortium name="DOE Joint Genome Institute"/>
            <person name="Kjaerbolling I."/>
            <person name="Vesth T.C."/>
            <person name="Frisvad J.C."/>
            <person name="Nybo J.L."/>
            <person name="Theobald S."/>
            <person name="Kildgaard S."/>
            <person name="Petersen T.I."/>
            <person name="Kuo A."/>
            <person name="Sato A."/>
            <person name="Lyhne E.K."/>
            <person name="Kogle M.E."/>
            <person name="Wiebenga A."/>
            <person name="Kun R.S."/>
            <person name="Lubbers R.J."/>
            <person name="Makela M.R."/>
            <person name="Barry K."/>
            <person name="Chovatia M."/>
            <person name="Clum A."/>
            <person name="Daum C."/>
            <person name="Haridas S."/>
            <person name="He G."/>
            <person name="LaButti K."/>
            <person name="Lipzen A."/>
            <person name="Mondo S."/>
            <person name="Pangilinan J."/>
            <person name="Riley R."/>
            <person name="Salamov A."/>
            <person name="Simmons B.A."/>
            <person name="Magnuson J.K."/>
            <person name="Henrissat B."/>
            <person name="Mortensen U.H."/>
            <person name="Larsen T.O."/>
            <person name="De vries R.P."/>
            <person name="Grigoriev I.V."/>
            <person name="Machida M."/>
            <person name="Baker S.E."/>
            <person name="Andersen M.R."/>
        </authorList>
    </citation>
    <scope>NUCLEOTIDE SEQUENCE [LARGE SCALE GENOMIC DNA]</scope>
    <source>
        <strain evidence="9 10">CBS 126849</strain>
    </source>
</reference>
<comment type="subcellular location">
    <subcellularLocation>
        <location evidence="1">Membrane</location>
        <topology evidence="1">Multi-pass membrane protein</topology>
    </subcellularLocation>
</comment>
<keyword evidence="10" id="KW-1185">Reference proteome</keyword>
<gene>
    <name evidence="9" type="ORF">BDV33DRAFT_200476</name>
</gene>
<name>A0A5N6F3V3_9EURO</name>
<organism evidence="9 10">
    <name type="scientific">Aspergillus novoparasiticus</name>
    <dbReference type="NCBI Taxonomy" id="986946"/>
    <lineage>
        <taxon>Eukaryota</taxon>
        <taxon>Fungi</taxon>
        <taxon>Dikarya</taxon>
        <taxon>Ascomycota</taxon>
        <taxon>Pezizomycotina</taxon>
        <taxon>Eurotiomycetes</taxon>
        <taxon>Eurotiomycetidae</taxon>
        <taxon>Eurotiales</taxon>
        <taxon>Aspergillaceae</taxon>
        <taxon>Aspergillus</taxon>
        <taxon>Aspergillus subgen. Circumdati</taxon>
    </lineage>
</organism>
<dbReference type="InterPro" id="IPR011701">
    <property type="entry name" value="MFS"/>
</dbReference>
<dbReference type="GO" id="GO:0005886">
    <property type="term" value="C:plasma membrane"/>
    <property type="evidence" value="ECO:0007669"/>
    <property type="project" value="TreeGrafter"/>
</dbReference>
<evidence type="ECO:0000256" key="7">
    <source>
        <dbReference type="SAM" id="Phobius"/>
    </source>
</evidence>
<dbReference type="PANTHER" id="PTHR23501">
    <property type="entry name" value="MAJOR FACILITATOR SUPERFAMILY"/>
    <property type="match status" value="1"/>
</dbReference>
<feature type="transmembrane region" description="Helical" evidence="7">
    <location>
        <begin position="272"/>
        <end position="292"/>
    </location>
</feature>
<feature type="transmembrane region" description="Helical" evidence="7">
    <location>
        <begin position="167"/>
        <end position="187"/>
    </location>
</feature>
<evidence type="ECO:0000256" key="5">
    <source>
        <dbReference type="ARBA" id="ARBA00023136"/>
    </source>
</evidence>
<dbReference type="PANTHER" id="PTHR23501:SF177">
    <property type="entry name" value="MAJOR FACILITATOR SUPERFAMILY (MFS) PROFILE DOMAIN-CONTAINING PROTEIN-RELATED"/>
    <property type="match status" value="1"/>
</dbReference>
<keyword evidence="2" id="KW-0813">Transport</keyword>
<feature type="transmembrane region" description="Helical" evidence="7">
    <location>
        <begin position="81"/>
        <end position="99"/>
    </location>
</feature>
<evidence type="ECO:0000313" key="9">
    <source>
        <dbReference type="EMBL" id="KAB8223500.1"/>
    </source>
</evidence>
<feature type="transmembrane region" description="Helical" evidence="7">
    <location>
        <begin position="406"/>
        <end position="428"/>
    </location>
</feature>
<dbReference type="FunFam" id="1.20.1720.10:FF:000012">
    <property type="entry name" value="MFS toxin efflux pump (AflT)"/>
    <property type="match status" value="1"/>
</dbReference>
<dbReference type="CDD" id="cd17502">
    <property type="entry name" value="MFS_Azr1_MDR_like"/>
    <property type="match status" value="1"/>
</dbReference>
<proteinExistence type="predicted"/>
<feature type="transmembrane region" description="Helical" evidence="7">
    <location>
        <begin position="434"/>
        <end position="453"/>
    </location>
</feature>
<evidence type="ECO:0000256" key="3">
    <source>
        <dbReference type="ARBA" id="ARBA00022692"/>
    </source>
</evidence>